<evidence type="ECO:0000259" key="8">
    <source>
        <dbReference type="Pfam" id="PF16582"/>
    </source>
</evidence>
<keyword evidence="5 6" id="KW-0464">Manganese</keyword>
<dbReference type="GO" id="GO:0030976">
    <property type="term" value="F:thiamine pyrophosphate binding"/>
    <property type="evidence" value="ECO:0007669"/>
    <property type="project" value="UniProtKB-UniRule"/>
</dbReference>
<dbReference type="UniPathway" id="UPA00079"/>
<dbReference type="CDD" id="cd02009">
    <property type="entry name" value="TPP_SHCHC_synthase"/>
    <property type="match status" value="1"/>
</dbReference>
<dbReference type="EC" id="2.2.1.9" evidence="6"/>
<dbReference type="PANTHER" id="PTHR42916:SF1">
    <property type="entry name" value="PROTEIN PHYLLO, CHLOROPLASTIC"/>
    <property type="match status" value="1"/>
</dbReference>
<dbReference type="NCBIfam" id="TIGR00173">
    <property type="entry name" value="menD"/>
    <property type="match status" value="1"/>
</dbReference>
<evidence type="ECO:0000259" key="7">
    <source>
        <dbReference type="Pfam" id="PF02776"/>
    </source>
</evidence>
<evidence type="ECO:0000256" key="5">
    <source>
        <dbReference type="ARBA" id="ARBA00023211"/>
    </source>
</evidence>
<dbReference type="InterPro" id="IPR004433">
    <property type="entry name" value="MenaQ_synth_MenD"/>
</dbReference>
<feature type="domain" description="Thiamine pyrophosphate enzyme N-terminal TPP-binding" evidence="7">
    <location>
        <begin position="13"/>
        <end position="123"/>
    </location>
</feature>
<evidence type="ECO:0000256" key="2">
    <source>
        <dbReference type="ARBA" id="ARBA00022723"/>
    </source>
</evidence>
<comment type="pathway">
    <text evidence="6">Quinol/quinone metabolism; 1,4-dihydroxy-2-naphthoate biosynthesis; 1,4-dihydroxy-2-naphthoate from chorismate: step 2/7.</text>
</comment>
<dbReference type="Pfam" id="PF16582">
    <property type="entry name" value="TPP_enzyme_M_2"/>
    <property type="match status" value="1"/>
</dbReference>
<comment type="similarity">
    <text evidence="6">Belongs to the TPP enzyme family. MenD subfamily.</text>
</comment>
<gene>
    <name evidence="6 9" type="primary">menD</name>
    <name evidence="9" type="ORF">DIT68_05835</name>
</gene>
<dbReference type="InterPro" id="IPR032264">
    <property type="entry name" value="MenD_middle"/>
</dbReference>
<evidence type="ECO:0000256" key="6">
    <source>
        <dbReference type="HAMAP-Rule" id="MF_01659"/>
    </source>
</evidence>
<dbReference type="InterPro" id="IPR012001">
    <property type="entry name" value="Thiamin_PyroP_enz_TPP-bd_dom"/>
</dbReference>
<comment type="function">
    <text evidence="6">Catalyzes the thiamine diphosphate-dependent decarboxylation of 2-oxoglutarate and the subsequent addition of the resulting succinic semialdehyde-thiamine pyrophosphate anion to isochorismate to yield 2-succinyl-5-enolpyruvyl-6-hydroxy-3-cyclohexene-1-carboxylate (SEPHCHC).</text>
</comment>
<dbReference type="PANTHER" id="PTHR42916">
    <property type="entry name" value="2-SUCCINYL-5-ENOLPYRUVYL-6-HYDROXY-3-CYCLOHEXENE-1-CARBOXYLATE SYNTHASE"/>
    <property type="match status" value="1"/>
</dbReference>
<dbReference type="AlphaFoldDB" id="A0A2U2XE62"/>
<dbReference type="Pfam" id="PF02776">
    <property type="entry name" value="TPP_enzyme_N"/>
    <property type="match status" value="1"/>
</dbReference>
<comment type="caution">
    <text evidence="9">The sequence shown here is derived from an EMBL/GenBank/DDBJ whole genome shotgun (WGS) entry which is preliminary data.</text>
</comment>
<dbReference type="CDD" id="cd07037">
    <property type="entry name" value="TPP_PYR_MenD"/>
    <property type="match status" value="1"/>
</dbReference>
<organism evidence="9 10">
    <name type="scientific">Brumimicrobium oceani</name>
    <dbReference type="NCBI Taxonomy" id="2100725"/>
    <lineage>
        <taxon>Bacteria</taxon>
        <taxon>Pseudomonadati</taxon>
        <taxon>Bacteroidota</taxon>
        <taxon>Flavobacteriia</taxon>
        <taxon>Flavobacteriales</taxon>
        <taxon>Crocinitomicaceae</taxon>
        <taxon>Brumimicrobium</taxon>
    </lineage>
</organism>
<dbReference type="HAMAP" id="MF_01659">
    <property type="entry name" value="MenD"/>
    <property type="match status" value="1"/>
</dbReference>
<dbReference type="Proteomes" id="UP000245370">
    <property type="component" value="Unassembled WGS sequence"/>
</dbReference>
<comment type="cofactor">
    <cofactor evidence="6">
        <name>Mg(2+)</name>
        <dbReference type="ChEBI" id="CHEBI:18420"/>
    </cofactor>
    <cofactor evidence="6">
        <name>Mn(2+)</name>
        <dbReference type="ChEBI" id="CHEBI:29035"/>
    </cofactor>
</comment>
<keyword evidence="2 6" id="KW-0479">Metal-binding</keyword>
<comment type="pathway">
    <text evidence="6">Quinol/quinone metabolism; menaquinone biosynthesis.</text>
</comment>
<reference evidence="9 10" key="2">
    <citation type="submission" date="2018-05" db="EMBL/GenBank/DDBJ databases">
        <authorList>
            <person name="Lanie J.A."/>
            <person name="Ng W.-L."/>
            <person name="Kazmierczak K.M."/>
            <person name="Andrzejewski T.M."/>
            <person name="Davidsen T.M."/>
            <person name="Wayne K.J."/>
            <person name="Tettelin H."/>
            <person name="Glass J.I."/>
            <person name="Rusch D."/>
            <person name="Podicherti R."/>
            <person name="Tsui H.-C.T."/>
            <person name="Winkler M.E."/>
        </authorList>
    </citation>
    <scope>NUCLEOTIDE SEQUENCE [LARGE SCALE GENOMIC DNA]</scope>
    <source>
        <strain evidence="9 10">C305</strain>
    </source>
</reference>
<feature type="domain" description="Menaquinone biosynthesis protein MenD middle" evidence="8">
    <location>
        <begin position="208"/>
        <end position="400"/>
    </location>
</feature>
<keyword evidence="6" id="KW-0474">Menaquinone biosynthesis</keyword>
<keyword evidence="3 6" id="KW-0460">Magnesium</keyword>
<comment type="cofactor">
    <cofactor evidence="6">
        <name>thiamine diphosphate</name>
        <dbReference type="ChEBI" id="CHEBI:58937"/>
    </cofactor>
    <text evidence="6">Binds 1 thiamine pyrophosphate per subunit.</text>
</comment>
<dbReference type="InterPro" id="IPR029061">
    <property type="entry name" value="THDP-binding"/>
</dbReference>
<dbReference type="SUPFAM" id="SSF52518">
    <property type="entry name" value="Thiamin diphosphate-binding fold (THDP-binding)"/>
    <property type="match status" value="2"/>
</dbReference>
<evidence type="ECO:0000256" key="4">
    <source>
        <dbReference type="ARBA" id="ARBA00023052"/>
    </source>
</evidence>
<evidence type="ECO:0000256" key="3">
    <source>
        <dbReference type="ARBA" id="ARBA00022842"/>
    </source>
</evidence>
<comment type="subunit">
    <text evidence="6">Homodimer.</text>
</comment>
<proteinExistence type="inferred from homology"/>
<dbReference type="GO" id="GO:0009234">
    <property type="term" value="P:menaquinone biosynthetic process"/>
    <property type="evidence" value="ECO:0007669"/>
    <property type="project" value="UniProtKB-UniRule"/>
</dbReference>
<sequence>MKSEMGKVSEKAGVQQLVESFFNHGVKYVVFSPGSRNAPLVVSFANDERFKCFVIPDERSAAFYAMGMAEQSNTPVPVMCTSGSALLNYYPAVSEAFYRNIPLIVVSADRPSEWTDQGDGQTIRQENVFHNHICASVALFENPNSDDQRWFNNRSLDEVLNTAKSPKGGPVHFNFPFTEPLYKTIENVESSKDAQASIEVLDLHPQLSSTQKEELTKIWNNSPRKLILCGQMPKNGYLNEQLKNLANDRSVAIVVENTSNLQDRGFIHCIDRTISSFLEENPALYQPDLLITIGGAVISKKIKTYLRKFKPKHNWKIGQEFPYMDTYQSLTKTIPIQANAFLDFLLEDGFNRNSSRYGEQWKQLDYLTQGNHMMYLETAPYSDLSVFNLILDAIPDQSSLHLSNSSVIRYAQLFDPIKSISYYCNRGTSGIDGSTSTAIGNAIAGDTQLHTFITGDISFFYDSNAFWNHHVPSNFRVFLINNGGGGIFNIIPGPKSTPQGDEFFVAKHSFSAKSIAEAFNVNYYAANSMLEIDSQLDVFMEIQDNDRPAIMEVFTDGDESGKILLDYLEKTKVKDIPVLEM</sequence>
<dbReference type="GO" id="GO:0070204">
    <property type="term" value="F:2-succinyl-5-enolpyruvyl-6-hydroxy-3-cyclohexene-1-carboxylic-acid synthase activity"/>
    <property type="evidence" value="ECO:0007669"/>
    <property type="project" value="UniProtKB-UniRule"/>
</dbReference>
<protein>
    <recommendedName>
        <fullName evidence="6">2-succinyl-5-enolpyruvyl-6-hydroxy-3-cyclohexene-1-carboxylate synthase</fullName>
        <shortName evidence="6">SEPHCHC synthase</shortName>
        <ecNumber evidence="6">2.2.1.9</ecNumber>
    </recommendedName>
    <alternativeName>
        <fullName evidence="6">Menaquinone biosynthesis protein MenD</fullName>
    </alternativeName>
</protein>
<reference evidence="9 10" key="1">
    <citation type="submission" date="2018-05" db="EMBL/GenBank/DDBJ databases">
        <title>Brumimicrobium oceani sp. nov., isolated from coastal sediment.</title>
        <authorList>
            <person name="Kou Y."/>
        </authorList>
    </citation>
    <scope>NUCLEOTIDE SEQUENCE [LARGE SCALE GENOMIC DNA]</scope>
    <source>
        <strain evidence="9 10">C305</strain>
    </source>
</reference>
<dbReference type="EMBL" id="QFRJ01000003">
    <property type="protein sequence ID" value="PWH86075.1"/>
    <property type="molecule type" value="Genomic_DNA"/>
</dbReference>
<dbReference type="GO" id="GO:0030145">
    <property type="term" value="F:manganese ion binding"/>
    <property type="evidence" value="ECO:0007669"/>
    <property type="project" value="UniProtKB-UniRule"/>
</dbReference>
<accession>A0A2U2XE62</accession>
<keyword evidence="1 6" id="KW-0808">Transferase</keyword>
<evidence type="ECO:0000256" key="1">
    <source>
        <dbReference type="ARBA" id="ARBA00022679"/>
    </source>
</evidence>
<dbReference type="GO" id="GO:0000287">
    <property type="term" value="F:magnesium ion binding"/>
    <property type="evidence" value="ECO:0007669"/>
    <property type="project" value="UniProtKB-UniRule"/>
</dbReference>
<evidence type="ECO:0000313" key="9">
    <source>
        <dbReference type="EMBL" id="PWH86075.1"/>
    </source>
</evidence>
<keyword evidence="10" id="KW-1185">Reference proteome</keyword>
<dbReference type="Gene3D" id="3.40.50.1220">
    <property type="entry name" value="TPP-binding domain"/>
    <property type="match status" value="1"/>
</dbReference>
<keyword evidence="4 6" id="KW-0786">Thiamine pyrophosphate</keyword>
<dbReference type="PIRSF" id="PIRSF004983">
    <property type="entry name" value="MenD"/>
    <property type="match status" value="1"/>
</dbReference>
<name>A0A2U2XE62_9FLAO</name>
<comment type="catalytic activity">
    <reaction evidence="6">
        <text>isochorismate + 2-oxoglutarate + H(+) = 5-enolpyruvoyl-6-hydroxy-2-succinyl-cyclohex-3-ene-1-carboxylate + CO2</text>
        <dbReference type="Rhea" id="RHEA:25593"/>
        <dbReference type="ChEBI" id="CHEBI:15378"/>
        <dbReference type="ChEBI" id="CHEBI:16526"/>
        <dbReference type="ChEBI" id="CHEBI:16810"/>
        <dbReference type="ChEBI" id="CHEBI:29780"/>
        <dbReference type="ChEBI" id="CHEBI:58818"/>
        <dbReference type="EC" id="2.2.1.9"/>
    </reaction>
</comment>
<evidence type="ECO:0000313" key="10">
    <source>
        <dbReference type="Proteomes" id="UP000245370"/>
    </source>
</evidence>
<dbReference type="UniPathway" id="UPA01057">
    <property type="reaction ID" value="UER00164"/>
</dbReference>
<dbReference type="Gene3D" id="3.40.50.970">
    <property type="match status" value="2"/>
</dbReference>